<dbReference type="Gene3D" id="3.40.50.1220">
    <property type="entry name" value="TPP-binding domain"/>
    <property type="match status" value="1"/>
</dbReference>
<evidence type="ECO:0000313" key="1">
    <source>
        <dbReference type="EMBL" id="QND81391.1"/>
    </source>
</evidence>
<dbReference type="Proteomes" id="UP000515506">
    <property type="component" value="Chromosome"/>
</dbReference>
<dbReference type="InterPro" id="IPR029035">
    <property type="entry name" value="DHS-like_NAD/FAD-binding_dom"/>
</dbReference>
<gene>
    <name evidence="1" type="ORF">H4W19_06435</name>
</gene>
<keyword evidence="2" id="KW-1185">Reference proteome</keyword>
<dbReference type="EMBL" id="CP060028">
    <property type="protein sequence ID" value="QND81391.1"/>
    <property type="molecule type" value="Genomic_DNA"/>
</dbReference>
<dbReference type="RefSeq" id="WP_185896487.1">
    <property type="nucleotide sequence ID" value="NZ_CP060028.1"/>
</dbReference>
<evidence type="ECO:0000313" key="2">
    <source>
        <dbReference type="Proteomes" id="UP000515506"/>
    </source>
</evidence>
<dbReference type="NCBIfam" id="NF041818">
    <property type="entry name" value="Dsr1"/>
    <property type="match status" value="1"/>
</dbReference>
<protein>
    <submittedName>
        <fullName evidence="1">SIR2 family protein</fullName>
    </submittedName>
</protein>
<name>A0ABX6RFS8_PSEMX</name>
<proteinExistence type="predicted"/>
<dbReference type="SUPFAM" id="SSF52467">
    <property type="entry name" value="DHS-like NAD/FAD-binding domain"/>
    <property type="match status" value="1"/>
</dbReference>
<accession>A0ABX6RFS8</accession>
<organism evidence="1 2">
    <name type="scientific">Pseudoxanthomonas mexicana</name>
    <dbReference type="NCBI Taxonomy" id="128785"/>
    <lineage>
        <taxon>Bacteria</taxon>
        <taxon>Pseudomonadati</taxon>
        <taxon>Pseudomonadota</taxon>
        <taxon>Gammaproteobacteria</taxon>
        <taxon>Lysobacterales</taxon>
        <taxon>Lysobacteraceae</taxon>
        <taxon>Pseudoxanthomonas</taxon>
    </lineage>
</organism>
<sequence length="1270" mass="145117">MQFITKGPHVPERLIQAHEEGRVVFFCGAGISYPARLPGFGGLVDRIYGEVGESPSVLEKSAIKGGKYDTAIGLLEARIAPDGRGRELVRTAVSRILTSAEVSKKSTATHAALLTLARSRNGQTRLVTTNFDRLFEEVILRDGIQANVLHAPLLPVPKNRWDGLVYLHGLLAPAPTPKDLDRLVLSSGDFGLAYLTERWAARFVSELFRNYTVCFVGYSINDPVLRYMMDALAADRLLGESPPEMFAFGSHPKGKEEAQEAEWCAKNVTPILYREHHHHLYLHRTLHAWASTYRDGVGGKEQIIVQYANSQPQHSTKEEDFVGRVLWALSDKSGLPALRFANLVPAPPFGWIESFIEPRFGHDDLTRFGVSPLPLREELQALKPFNIKKLEFSLLDRPAPYLPAPHMAVVRRGAVGTLPDDVMRHLARWLLRYLDEPKLILWLARHGGDLHDLLADFIERQLSEIGKWERQGESAKLEELRRQSPQAIPRMALRPIWRLLLTGRVRAGSGSSFDLYQWFDRFRRDGLTASLRLALRELLAPRITLREPFRAMDEVEEGEGAERLKLLVDWELVLSTDNVHSLFRECSVERWHDVLPLLGDDFTTLLRDALDIMSELGAATTESDLSYLFRPSISDHEQNRDFYDWTALIELARDAWLATADVDTHQALSIAVKWWSFDYPLFRRLTFFAATRDDVVPAERALGWLLASNGWWLWSTETEREAMQLLSSLAPRLDAAQRTRLNQAIQAGPPREMYGDDVEEDRWGAIVDREVWQRLAKLHAAGIPLDPEAQARLDNIVVRHREWRLAANEQDEFPVWMGQGDDWRRFETTPRRRQDLMQWLREHPDDNVWEEDDWAERCRKDFATTSCALFALARQDFWPIARWRRALHAWSEERLREISWRWFGPFFADAAGSRVSDLSYGIGGWLQAVSKVFELHADSFFTLCERVIALSNDSAEDAANPVTAAINHPVGYVTQALLDWWYRRDLQNDQGLPAEIEPIFTRLCDTRRADFRHGRVLLAAHAINLFLIDRPWFDQHLLPLFDWHRSTAEARAAWAGFFWSPRLVRSHLAAIKPALLETARHYDEIGDHARQYAAFLTYASLDRGDTFSAEELREAFRALPEEGLAEAASALARGIEGAGEQRDSYWTRRVAPFWKDIWPKTANLSPAIADDLFRVCIAAGRNFPDALATIRSWLAPVPYPSYLLHLLLETDLCSQFPETALEWLHLLVDTPPGPMPDLRKCLQQISQASPPLILDHRYQELDQLCRQQGC</sequence>
<reference evidence="1 2" key="1">
    <citation type="submission" date="2020-08" db="EMBL/GenBank/DDBJ databases">
        <title>Streptomycin resistant and MDR strain, P. mexicana.</title>
        <authorList>
            <person name="Ganesh-kumar S."/>
            <person name="Zhe T."/>
            <person name="Yu Z."/>
            <person name="Min Y."/>
        </authorList>
    </citation>
    <scope>NUCLEOTIDE SEQUENCE [LARGE SCALE GENOMIC DNA]</scope>
    <source>
        <strain evidence="1 2">GTZY</strain>
    </source>
</reference>
<dbReference type="Pfam" id="PF13289">
    <property type="entry name" value="SIR2_2"/>
    <property type="match status" value="1"/>
</dbReference>